<feature type="compositionally biased region" description="Polar residues" evidence="1">
    <location>
        <begin position="428"/>
        <end position="454"/>
    </location>
</feature>
<name>A0A8X6HRZ3_TRICU</name>
<protein>
    <submittedName>
        <fullName evidence="2">Zinc finger protein 98</fullName>
    </submittedName>
</protein>
<evidence type="ECO:0000313" key="3">
    <source>
        <dbReference type="Proteomes" id="UP000887116"/>
    </source>
</evidence>
<sequence length="454" mass="51306">MDSVYCEECQLTFQGINDVKRHICSKITNTKLKSFLCYELDMPARETEYYNSKEPIKNQQLIKSGFESTNNSIEGGVYRNFNDSSLQLSVENIRKLDFTNTCFDNHFRNPELGPPSLQPAADKRCLQTSENNAALINHEFFGDLHGNLPEKVLFYNFPSEFLQSTTGHEFGAKTNPISSRESELDIIPIQEGISLHHEQSQKSNSLSYICDLAFGCSEDYTNVCEQVMPSSEYSFNSFPHQSASNFNFLQDGNSAIQNNLYGSNPCDILLDKWAPSNYSNVDDNFSATDPKISKNLNDNLPEKVLFYNFPSEFLKSTTSHEFGAKTKPISSYESELDIIPIQEGISLHHEQSQKCNSLNYISDLVFGCSEDYTNVCEQVMPSNEYSFNSFPHQSASNFNFLQDGNSAIRNNLYGSNLCDIRSDEWAPSNDSNVDDNFSATDPKISKSNKYSNDN</sequence>
<dbReference type="Proteomes" id="UP000887116">
    <property type="component" value="Unassembled WGS sequence"/>
</dbReference>
<reference evidence="2" key="1">
    <citation type="submission" date="2020-07" db="EMBL/GenBank/DDBJ databases">
        <title>Multicomponent nature underlies the extraordinary mechanical properties of spider dragline silk.</title>
        <authorList>
            <person name="Kono N."/>
            <person name="Nakamura H."/>
            <person name="Mori M."/>
            <person name="Yoshida Y."/>
            <person name="Ohtoshi R."/>
            <person name="Malay A.D."/>
            <person name="Moran D.A.P."/>
            <person name="Tomita M."/>
            <person name="Numata K."/>
            <person name="Arakawa K."/>
        </authorList>
    </citation>
    <scope>NUCLEOTIDE SEQUENCE</scope>
</reference>
<evidence type="ECO:0000313" key="2">
    <source>
        <dbReference type="EMBL" id="GFR29116.1"/>
    </source>
</evidence>
<keyword evidence="3" id="KW-1185">Reference proteome</keyword>
<feature type="region of interest" description="Disordered" evidence="1">
    <location>
        <begin position="427"/>
        <end position="454"/>
    </location>
</feature>
<comment type="caution">
    <text evidence="2">The sequence shown here is derived from an EMBL/GenBank/DDBJ whole genome shotgun (WGS) entry which is preliminary data.</text>
</comment>
<proteinExistence type="predicted"/>
<accession>A0A8X6HRZ3</accession>
<dbReference type="AlphaFoldDB" id="A0A8X6HRZ3"/>
<gene>
    <name evidence="2" type="primary">NCL1_16949</name>
    <name evidence="2" type="ORF">TNCT_225421</name>
</gene>
<organism evidence="2 3">
    <name type="scientific">Trichonephila clavata</name>
    <name type="common">Joro spider</name>
    <name type="synonym">Nephila clavata</name>
    <dbReference type="NCBI Taxonomy" id="2740835"/>
    <lineage>
        <taxon>Eukaryota</taxon>
        <taxon>Metazoa</taxon>
        <taxon>Ecdysozoa</taxon>
        <taxon>Arthropoda</taxon>
        <taxon>Chelicerata</taxon>
        <taxon>Arachnida</taxon>
        <taxon>Araneae</taxon>
        <taxon>Araneomorphae</taxon>
        <taxon>Entelegynae</taxon>
        <taxon>Araneoidea</taxon>
        <taxon>Nephilidae</taxon>
        <taxon>Trichonephila</taxon>
    </lineage>
</organism>
<evidence type="ECO:0000256" key="1">
    <source>
        <dbReference type="SAM" id="MobiDB-lite"/>
    </source>
</evidence>
<dbReference type="EMBL" id="BMAO01009171">
    <property type="protein sequence ID" value="GFR29116.1"/>
    <property type="molecule type" value="Genomic_DNA"/>
</dbReference>